<evidence type="ECO:0000313" key="6">
    <source>
        <dbReference type="Proteomes" id="UP000222296"/>
    </source>
</evidence>
<dbReference type="PROSITE" id="PS51318">
    <property type="entry name" value="TAT"/>
    <property type="match status" value="1"/>
</dbReference>
<dbReference type="Proteomes" id="UP000222296">
    <property type="component" value="Plasmid pAt"/>
</dbReference>
<protein>
    <submittedName>
        <fullName evidence="5">Peptidase</fullName>
    </submittedName>
</protein>
<feature type="domain" description="Esterase Ig-like N-terminal" evidence="4">
    <location>
        <begin position="36"/>
        <end position="167"/>
    </location>
</feature>
<geneLocation type="plasmid" evidence="6">
    <name>pat</name>
</geneLocation>
<dbReference type="Gene3D" id="3.40.50.1820">
    <property type="entry name" value="alpha/beta hydrolase"/>
    <property type="match status" value="1"/>
</dbReference>
<proteinExistence type="predicted"/>
<sequence length="450" mass="47368">MHSRRDFLIMGVSAGTLLAVGVPAFAHDGSGHAKAATAVTQVFGEGVKLTAVAVEYDAPVKGGDLSADSFAVEGRTVTQVFASTTADPAGRSEEGAFVIVALSPEDANAALAEKIGQQGGNGGGPGGDGGRGGPGKAGDIPTYDTIYPPASAAVLQSGPVTLADGHVAAARDSAIETTKVANLIVDDFRQLEFNDPKTGKLLRYNLFVPKDYDPKQSYPLVLFMHDAGATSDVARTTLFQGLGAVVWASPEDQAKRPAFVLAPQFAEIIADDGSKTSDALDATINLIKALAGQYSIDMKRLYTTGQSGGCMMSIAMNIKYPDFFAASFLVAGQWDPELVRPMAGNKLWILVSQDDDKAFPGQNAITAVLETEGAKISRATWDARWTAEQYRAAFDAIDAEGSPINYVTFAPGTVIPEGGSTAGASGHRNTWRVAYAIEPIREWIFRQSKA</sequence>
<keyword evidence="1 3" id="KW-0732">Signal</keyword>
<dbReference type="Gene3D" id="2.60.40.2180">
    <property type="match status" value="1"/>
</dbReference>
<dbReference type="SUPFAM" id="SSF53474">
    <property type="entry name" value="alpha/beta-Hydrolases"/>
    <property type="match status" value="1"/>
</dbReference>
<keyword evidence="5" id="KW-0614">Plasmid</keyword>
<reference evidence="5 6" key="1">
    <citation type="journal article" date="2017" name="Genome Announc.">
        <title>Draft Genome Sequence of Agrobacterium tumefaciens Biovar 1 Strain 186, Isolated from Walnut.</title>
        <authorList>
            <person name="Poret-Peterson A.T."/>
            <person name="Bhatnagar S."/>
            <person name="McClean A.E."/>
            <person name="Kluepfel D.A."/>
        </authorList>
    </citation>
    <scope>NUCLEOTIDE SEQUENCE [LARGE SCALE GENOMIC DNA]</scope>
    <source>
        <strain evidence="5 6">186</strain>
    </source>
</reference>
<evidence type="ECO:0000256" key="2">
    <source>
        <dbReference type="SAM" id="MobiDB-lite"/>
    </source>
</evidence>
<dbReference type="InterPro" id="IPR029058">
    <property type="entry name" value="AB_hydrolase_fold"/>
</dbReference>
<organism evidence="5 6">
    <name type="scientific">Agrobacterium tumefaciens</name>
    <dbReference type="NCBI Taxonomy" id="358"/>
    <lineage>
        <taxon>Bacteria</taxon>
        <taxon>Pseudomonadati</taxon>
        <taxon>Pseudomonadota</taxon>
        <taxon>Alphaproteobacteria</taxon>
        <taxon>Hyphomicrobiales</taxon>
        <taxon>Rhizobiaceae</taxon>
        <taxon>Rhizobium/Agrobacterium group</taxon>
        <taxon>Agrobacterium</taxon>
        <taxon>Agrobacterium tumefaciens complex</taxon>
    </lineage>
</organism>
<feature type="signal peptide" evidence="3">
    <location>
        <begin position="1"/>
        <end position="26"/>
    </location>
</feature>
<name>A0AAP9EA52_AGRTU</name>
<dbReference type="EMBL" id="CP042276">
    <property type="protein sequence ID" value="QDY97639.1"/>
    <property type="molecule type" value="Genomic_DNA"/>
</dbReference>
<evidence type="ECO:0000256" key="3">
    <source>
        <dbReference type="SAM" id="SignalP"/>
    </source>
</evidence>
<dbReference type="PANTHER" id="PTHR43037">
    <property type="entry name" value="UNNAMED PRODUCT-RELATED"/>
    <property type="match status" value="1"/>
</dbReference>
<feature type="compositionally biased region" description="Gly residues" evidence="2">
    <location>
        <begin position="117"/>
        <end position="136"/>
    </location>
</feature>
<dbReference type="PANTHER" id="PTHR43037:SF1">
    <property type="entry name" value="BLL1128 PROTEIN"/>
    <property type="match status" value="1"/>
</dbReference>
<evidence type="ECO:0000259" key="4">
    <source>
        <dbReference type="Pfam" id="PF18435"/>
    </source>
</evidence>
<accession>A0AAP9EA52</accession>
<dbReference type="AlphaFoldDB" id="A0AAP9EA52"/>
<evidence type="ECO:0000256" key="1">
    <source>
        <dbReference type="ARBA" id="ARBA00022729"/>
    </source>
</evidence>
<dbReference type="InterPro" id="IPR006311">
    <property type="entry name" value="TAT_signal"/>
</dbReference>
<gene>
    <name evidence="5" type="ORF">CG010_026120</name>
</gene>
<feature type="chain" id="PRO_5042814672" evidence="3">
    <location>
        <begin position="27"/>
        <end position="450"/>
    </location>
</feature>
<dbReference type="InterPro" id="IPR041172">
    <property type="entry name" value="EstA_Ig-like_N"/>
</dbReference>
<dbReference type="Pfam" id="PF18435">
    <property type="entry name" value="EstA_Ig_like"/>
    <property type="match status" value="1"/>
</dbReference>
<dbReference type="RefSeq" id="WP_099086712.1">
    <property type="nucleotide sequence ID" value="NZ_CP042276.1"/>
</dbReference>
<feature type="region of interest" description="Disordered" evidence="2">
    <location>
        <begin position="115"/>
        <end position="139"/>
    </location>
</feature>
<dbReference type="InterPro" id="IPR050955">
    <property type="entry name" value="Plant_Biomass_Hydrol_Est"/>
</dbReference>
<evidence type="ECO:0000313" key="5">
    <source>
        <dbReference type="EMBL" id="QDY97639.1"/>
    </source>
</evidence>